<dbReference type="InterPro" id="IPR019826">
    <property type="entry name" value="Carboxylesterase_B_AS"/>
</dbReference>
<dbReference type="HOGENOM" id="CLU_006586_10_6_1"/>
<protein>
    <recommendedName>
        <fullName evidence="3">Carboxylic ester hydrolase</fullName>
        <ecNumber evidence="3">3.1.1.-</ecNumber>
    </recommendedName>
</protein>
<dbReference type="Pfam" id="PF00135">
    <property type="entry name" value="COesterase"/>
    <property type="match status" value="2"/>
</dbReference>
<dbReference type="Gene3D" id="3.40.50.1820">
    <property type="entry name" value="alpha/beta hydrolase"/>
    <property type="match status" value="1"/>
</dbReference>
<comment type="similarity">
    <text evidence="1 3">Belongs to the type-B carboxylesterase/lipase family.</text>
</comment>
<dbReference type="STRING" id="655863.F0XNW8"/>
<evidence type="ECO:0000313" key="6">
    <source>
        <dbReference type="Proteomes" id="UP000007796"/>
    </source>
</evidence>
<dbReference type="InterPro" id="IPR050309">
    <property type="entry name" value="Type-B_Carboxylest/Lipase"/>
</dbReference>
<dbReference type="EC" id="3.1.1.-" evidence="3"/>
<dbReference type="InParanoid" id="F0XNW8"/>
<feature type="domain" description="Carboxylesterase type B" evidence="4">
    <location>
        <begin position="2"/>
        <end position="110"/>
    </location>
</feature>
<keyword evidence="2 3" id="KW-0378">Hydrolase</keyword>
<keyword evidence="6" id="KW-1185">Reference proteome</keyword>
<dbReference type="InterPro" id="IPR029058">
    <property type="entry name" value="AB_hydrolase_fold"/>
</dbReference>
<dbReference type="PROSITE" id="PS00122">
    <property type="entry name" value="CARBOXYLESTERASE_B_1"/>
    <property type="match status" value="1"/>
</dbReference>
<dbReference type="EMBL" id="GL629801">
    <property type="protein sequence ID" value="EFX00556.1"/>
    <property type="molecule type" value="Genomic_DNA"/>
</dbReference>
<proteinExistence type="inferred from homology"/>
<dbReference type="PANTHER" id="PTHR11559">
    <property type="entry name" value="CARBOXYLESTERASE"/>
    <property type="match status" value="1"/>
</dbReference>
<evidence type="ECO:0000313" key="5">
    <source>
        <dbReference type="EMBL" id="EFX00556.1"/>
    </source>
</evidence>
<dbReference type="SUPFAM" id="SSF53474">
    <property type="entry name" value="alpha/beta-Hydrolases"/>
    <property type="match status" value="1"/>
</dbReference>
<reference evidence="5 6" key="1">
    <citation type="journal article" date="2011" name="Proc. Natl. Acad. Sci. U.S.A.">
        <title>Genome and transcriptome analyses of the mountain pine beetle-fungal symbiont Grosmannia clavigera, a lodgepole pine pathogen.</title>
        <authorList>
            <person name="DiGuistini S."/>
            <person name="Wang Y."/>
            <person name="Liao N.Y."/>
            <person name="Taylor G."/>
            <person name="Tanguay P."/>
            <person name="Feau N."/>
            <person name="Henrissat B."/>
            <person name="Chan S.K."/>
            <person name="Hesse-Orce U."/>
            <person name="Alamouti S.M."/>
            <person name="Tsui C.K.M."/>
            <person name="Docking R.T."/>
            <person name="Levasseur A."/>
            <person name="Haridas S."/>
            <person name="Robertson G."/>
            <person name="Birol I."/>
            <person name="Holt R.A."/>
            <person name="Marra M.A."/>
            <person name="Hamelin R.C."/>
            <person name="Hirst M."/>
            <person name="Jones S.J.M."/>
            <person name="Bohlmann J."/>
            <person name="Breuil C."/>
        </authorList>
    </citation>
    <scope>NUCLEOTIDE SEQUENCE [LARGE SCALE GENOMIC DNA]</scope>
    <source>
        <strain evidence="6">kw1407 / UAMH 11150</strain>
    </source>
</reference>
<feature type="domain" description="Carboxylesterase type B" evidence="4">
    <location>
        <begin position="132"/>
        <end position="476"/>
    </location>
</feature>
<dbReference type="AlphaFoldDB" id="F0XNW8"/>
<accession>F0XNW8</accession>
<evidence type="ECO:0000259" key="4">
    <source>
        <dbReference type="Pfam" id="PF00135"/>
    </source>
</evidence>
<dbReference type="InterPro" id="IPR002018">
    <property type="entry name" value="CarbesteraseB"/>
</dbReference>
<dbReference type="eggNOG" id="KOG4389">
    <property type="taxonomic scope" value="Eukaryota"/>
</dbReference>
<sequence length="486" mass="53575">MESFRGIPFAQPPIGNLRLRPPRRLVQNIGKLDATILGSSCPQLILSSGSNSIATKYLGKLANNQMFQKAANVKEDCLTLNIQRPAGTSSSSKLPVIYWFFGGAFEVPPSDSLKFGTNNVYDATGIINLSRLGLEWVADNIQAFGGDPSRVTLWGESSGSVSVFDQMLLYEGNNTYKGKPLFRGAIMDSGSLVPAQPVDSPKAQAIYDSVVSASGCEDSDNTLDCLRNLPYDQFLNAANAVTGIFTYSSLALSYLPRPDGITLTQSPEVLVRNNSYAAIPMIIGDQEDEGTVFSLMQTNLTSTAAVAQYLKDFYFEEATLEKLIQFVDTYPDDPTVGSPFRTGNANELYPGFKRLSAILGDIVFTLARRMFLANAKTTNPNVPAWSYLSSYNHGLPFLGTFHSSDIVQVFYGIPSNFAGRAIQTYYINFINSQNPNVGTDVYMNWPKWGDDLQLVNFFCRHASLLKDDFRQESYEFIARNVASLHF</sequence>
<dbReference type="RefSeq" id="XP_014170038.1">
    <property type="nucleotide sequence ID" value="XM_014314563.1"/>
</dbReference>
<dbReference type="Proteomes" id="UP000007796">
    <property type="component" value="Unassembled WGS sequence"/>
</dbReference>
<evidence type="ECO:0000256" key="2">
    <source>
        <dbReference type="ARBA" id="ARBA00022801"/>
    </source>
</evidence>
<name>F0XNW8_GROCL</name>
<gene>
    <name evidence="5" type="ORF">CMQ_7558</name>
</gene>
<dbReference type="GO" id="GO:0016787">
    <property type="term" value="F:hydrolase activity"/>
    <property type="evidence" value="ECO:0007669"/>
    <property type="project" value="UniProtKB-KW"/>
</dbReference>
<dbReference type="ESTHER" id="grocl-f0xnw8">
    <property type="family name" value="Fungal_carboxylesterase_lipase"/>
</dbReference>
<dbReference type="OrthoDB" id="408631at2759"/>
<dbReference type="GeneID" id="25981115"/>
<evidence type="ECO:0000256" key="3">
    <source>
        <dbReference type="RuleBase" id="RU361235"/>
    </source>
</evidence>
<organism evidence="6">
    <name type="scientific">Grosmannia clavigera (strain kw1407 / UAMH 11150)</name>
    <name type="common">Blue stain fungus</name>
    <name type="synonym">Graphiocladiella clavigera</name>
    <dbReference type="NCBI Taxonomy" id="655863"/>
    <lineage>
        <taxon>Eukaryota</taxon>
        <taxon>Fungi</taxon>
        <taxon>Dikarya</taxon>
        <taxon>Ascomycota</taxon>
        <taxon>Pezizomycotina</taxon>
        <taxon>Sordariomycetes</taxon>
        <taxon>Sordariomycetidae</taxon>
        <taxon>Ophiostomatales</taxon>
        <taxon>Ophiostomataceae</taxon>
        <taxon>Leptographium</taxon>
    </lineage>
</organism>
<evidence type="ECO:0000256" key="1">
    <source>
        <dbReference type="ARBA" id="ARBA00005964"/>
    </source>
</evidence>